<comment type="caution">
    <text evidence="6">The sequence shown here is derived from an EMBL/GenBank/DDBJ whole genome shotgun (WGS) entry which is preliminary data.</text>
</comment>
<sequence length="128" mass="14175">MKVPVDLKYSREHEWVRVDGNRVTVGITDYAQESMGDIVFVELPAIGDAVVAEEPFGVVESVKTASDLYAPVSGQVVEINNQPLDEPAVINQEPYGRGWLIVVEMSDPAQLENLLSPEEYRAMVEEQA</sequence>
<dbReference type="EMBL" id="CAOS01000012">
    <property type="protein sequence ID" value="CCO08772.1"/>
    <property type="molecule type" value="Genomic_DNA"/>
</dbReference>
<evidence type="ECO:0000256" key="1">
    <source>
        <dbReference type="ARBA" id="ARBA00009249"/>
    </source>
</evidence>
<accession>K8E007</accession>
<comment type="similarity">
    <text evidence="1 3">Belongs to the GcvH family.</text>
</comment>
<dbReference type="GO" id="GO:0019464">
    <property type="term" value="P:glycine decarboxylation via glycine cleavage system"/>
    <property type="evidence" value="ECO:0007669"/>
    <property type="project" value="UniProtKB-UniRule"/>
</dbReference>
<keyword evidence="2 3" id="KW-0450">Lipoyl</keyword>
<dbReference type="Gene3D" id="2.40.50.100">
    <property type="match status" value="1"/>
</dbReference>
<reference evidence="6 7" key="1">
    <citation type="journal article" date="2013" name="Genome Announc.">
        <title>Genome Sequence of the Sulfate-Reducing Bacterium Desulfotomaculum hydrothermale Lam5(T).</title>
        <authorList>
            <person name="Amin O."/>
            <person name="Fardeau M.L."/>
            <person name="Valette O."/>
            <person name="Hirschler-Rea A."/>
            <person name="Barbe V."/>
            <person name="Medigue C."/>
            <person name="Vacherie B."/>
            <person name="Ollivier B."/>
            <person name="Bertin P.N."/>
            <person name="Dolla A."/>
        </authorList>
    </citation>
    <scope>NUCLEOTIDE SEQUENCE [LARGE SCALE GENOMIC DNA]</scope>
    <source>
        <strain evidence="7">Lam5 / DSM 18033</strain>
    </source>
</reference>
<dbReference type="HAMAP" id="MF_00272">
    <property type="entry name" value="GcvH"/>
    <property type="match status" value="1"/>
</dbReference>
<name>K8E007_9FIRM</name>
<evidence type="ECO:0000313" key="7">
    <source>
        <dbReference type="Proteomes" id="UP000009315"/>
    </source>
</evidence>
<dbReference type="InterPro" id="IPR003016">
    <property type="entry name" value="2-oxoA_DH_lipoyl-BS"/>
</dbReference>
<dbReference type="InterPro" id="IPR000089">
    <property type="entry name" value="Biotin_lipoyl"/>
</dbReference>
<dbReference type="PANTHER" id="PTHR11715:SF3">
    <property type="entry name" value="GLYCINE CLEAVAGE SYSTEM H PROTEIN-RELATED"/>
    <property type="match status" value="1"/>
</dbReference>
<dbReference type="Proteomes" id="UP000009315">
    <property type="component" value="Unassembled WGS sequence"/>
</dbReference>
<dbReference type="InterPro" id="IPR011053">
    <property type="entry name" value="Single_hybrid_motif"/>
</dbReference>
<evidence type="ECO:0000313" key="6">
    <source>
        <dbReference type="EMBL" id="CCO08772.1"/>
    </source>
</evidence>
<dbReference type="PANTHER" id="PTHR11715">
    <property type="entry name" value="GLYCINE CLEAVAGE SYSTEM H PROTEIN"/>
    <property type="match status" value="1"/>
</dbReference>
<dbReference type="OrthoDB" id="9796712at2"/>
<dbReference type="GO" id="GO:0005960">
    <property type="term" value="C:glycine cleavage complex"/>
    <property type="evidence" value="ECO:0007669"/>
    <property type="project" value="InterPro"/>
</dbReference>
<feature type="domain" description="Lipoyl-binding" evidence="5">
    <location>
        <begin position="22"/>
        <end position="104"/>
    </location>
</feature>
<keyword evidence="7" id="KW-1185">Reference proteome</keyword>
<dbReference type="RefSeq" id="WP_008412381.1">
    <property type="nucleotide sequence ID" value="NZ_CAOS01000012.1"/>
</dbReference>
<dbReference type="NCBIfam" id="TIGR00527">
    <property type="entry name" value="gcvH"/>
    <property type="match status" value="1"/>
</dbReference>
<dbReference type="AlphaFoldDB" id="K8E007"/>
<gene>
    <name evidence="3 6" type="primary">gcvH</name>
    <name evidence="6" type="ORF">DESHY_50080</name>
</gene>
<comment type="function">
    <text evidence="3">The glycine cleavage system catalyzes the degradation of glycine. The H protein shuttles the methylamine group of glycine from the P protein to the T protein.</text>
</comment>
<dbReference type="InterPro" id="IPR002930">
    <property type="entry name" value="GCV_H"/>
</dbReference>
<comment type="subunit">
    <text evidence="3">The glycine cleavage system is composed of four proteins: P, T, L and H.</text>
</comment>
<protein>
    <recommendedName>
        <fullName evidence="3">Glycine cleavage system H protein</fullName>
    </recommendedName>
</protein>
<evidence type="ECO:0000256" key="3">
    <source>
        <dbReference type="HAMAP-Rule" id="MF_00272"/>
    </source>
</evidence>
<feature type="modified residue" description="N6-lipoyllysine" evidence="3 4">
    <location>
        <position position="63"/>
    </location>
</feature>
<proteinExistence type="inferred from homology"/>
<organism evidence="6 7">
    <name type="scientific">Desulforamulus hydrothermalis Lam5 = DSM 18033</name>
    <dbReference type="NCBI Taxonomy" id="1121428"/>
    <lineage>
        <taxon>Bacteria</taxon>
        <taxon>Bacillati</taxon>
        <taxon>Bacillota</taxon>
        <taxon>Clostridia</taxon>
        <taxon>Eubacteriales</taxon>
        <taxon>Peptococcaceae</taxon>
        <taxon>Desulforamulus</taxon>
    </lineage>
</organism>
<evidence type="ECO:0000256" key="4">
    <source>
        <dbReference type="PIRSR" id="PIRSR617453-50"/>
    </source>
</evidence>
<dbReference type="GO" id="GO:0009249">
    <property type="term" value="P:protein lipoylation"/>
    <property type="evidence" value="ECO:0007669"/>
    <property type="project" value="TreeGrafter"/>
</dbReference>
<dbReference type="STRING" id="1121428.DESHY_50080"/>
<comment type="cofactor">
    <cofactor evidence="3">
        <name>(R)-lipoate</name>
        <dbReference type="ChEBI" id="CHEBI:83088"/>
    </cofactor>
    <text evidence="3">Binds 1 lipoyl cofactor covalently.</text>
</comment>
<evidence type="ECO:0000256" key="2">
    <source>
        <dbReference type="ARBA" id="ARBA00022823"/>
    </source>
</evidence>
<dbReference type="InterPro" id="IPR017453">
    <property type="entry name" value="GCV_H_sub"/>
</dbReference>
<dbReference type="PROSITE" id="PS00189">
    <property type="entry name" value="LIPOYL"/>
    <property type="match status" value="1"/>
</dbReference>
<dbReference type="GO" id="GO:0005829">
    <property type="term" value="C:cytosol"/>
    <property type="evidence" value="ECO:0007669"/>
    <property type="project" value="TreeGrafter"/>
</dbReference>
<dbReference type="NCBIfam" id="NF002270">
    <property type="entry name" value="PRK01202.1"/>
    <property type="match status" value="1"/>
</dbReference>
<dbReference type="SUPFAM" id="SSF51230">
    <property type="entry name" value="Single hybrid motif"/>
    <property type="match status" value="1"/>
</dbReference>
<dbReference type="PROSITE" id="PS50968">
    <property type="entry name" value="BIOTINYL_LIPOYL"/>
    <property type="match status" value="1"/>
</dbReference>
<dbReference type="Pfam" id="PF01597">
    <property type="entry name" value="GCV_H"/>
    <property type="match status" value="1"/>
</dbReference>
<evidence type="ECO:0000259" key="5">
    <source>
        <dbReference type="PROSITE" id="PS50968"/>
    </source>
</evidence>
<dbReference type="eggNOG" id="COG0509">
    <property type="taxonomic scope" value="Bacteria"/>
</dbReference>
<dbReference type="CDD" id="cd06848">
    <property type="entry name" value="GCS_H"/>
    <property type="match status" value="1"/>
</dbReference>
<dbReference type="InterPro" id="IPR033753">
    <property type="entry name" value="GCV_H/Fam206"/>
</dbReference>